<dbReference type="KEGG" id="spav:Spa2297_33490"/>
<sequence length="293" mass="31143">MTRHTQPTRFDGGSRTIGPGADLLHVHDHFESAAHRDPATTWDTFTRTWNWAAPLPTARPAVEPGAGPVARPVDGGFSLSGRWHLRVHPHPVWFVLPLATPGDTADEDGWDLFVLPGGERLPFGPSGNRPTGALELTDAYVPAGLATRRSGVPLRATDEIFVGVAVTAMALGATRRLTDVLARLADGNRSAALPAAELAALTHDEQAALRSTLYGLRGACESAARATGPLTRAVNVARRVVAGAYEGAIAFVSPDGRHPLAYLIEAATPILQVTRFVEDFATRPHPHRAEGPA</sequence>
<proteinExistence type="predicted"/>
<reference evidence="1 2" key="1">
    <citation type="submission" date="2016-05" db="EMBL/GenBank/DDBJ databases">
        <title>Non-Contiguous Finished Genome Sequence of Streptomyces parvulus 2297 Integrated Site-Specifically with Actinophage R4.</title>
        <authorList>
            <person name="Nishizawa T."/>
            <person name="Miura T."/>
            <person name="Harada C."/>
            <person name="Guo Y."/>
            <person name="Narisawa K."/>
            <person name="Ohta H."/>
            <person name="Takahashi H."/>
            <person name="Shirai M."/>
        </authorList>
    </citation>
    <scope>NUCLEOTIDE SEQUENCE [LARGE SCALE GENOMIC DNA]</scope>
    <source>
        <strain evidence="1 2">2297</strain>
        <plasmid evidence="2">pspa1</plasmid>
    </source>
</reference>
<gene>
    <name evidence="1" type="ORF">Spa2297_33490</name>
</gene>
<evidence type="ECO:0000313" key="1">
    <source>
        <dbReference type="EMBL" id="ANJ12008.1"/>
    </source>
</evidence>
<organism evidence="1 2">
    <name type="scientific">Streptomyces parvulus</name>
    <dbReference type="NCBI Taxonomy" id="146923"/>
    <lineage>
        <taxon>Bacteria</taxon>
        <taxon>Bacillati</taxon>
        <taxon>Actinomycetota</taxon>
        <taxon>Actinomycetes</taxon>
        <taxon>Kitasatosporales</taxon>
        <taxon>Streptomycetaceae</taxon>
        <taxon>Streptomyces</taxon>
    </lineage>
</organism>
<dbReference type="RefSeq" id="WP_064732337.1">
    <property type="nucleotide sequence ID" value="NZ_BMRX01000024.1"/>
</dbReference>
<geneLocation type="plasmid" evidence="2">
    <name>pspa1</name>
</geneLocation>
<dbReference type="Proteomes" id="UP000078468">
    <property type="component" value="Plasmid pspa1"/>
</dbReference>
<accession>A0A191VAV5</accession>
<keyword evidence="1" id="KW-0614">Plasmid</keyword>
<evidence type="ECO:0000313" key="2">
    <source>
        <dbReference type="Proteomes" id="UP000078468"/>
    </source>
</evidence>
<protein>
    <submittedName>
        <fullName evidence="1">Uncharacterized protein</fullName>
    </submittedName>
</protein>
<name>A0A191VAV5_9ACTN</name>
<dbReference type="GeneID" id="91309826"/>
<dbReference type="EMBL" id="CP015867">
    <property type="protein sequence ID" value="ANJ12008.1"/>
    <property type="molecule type" value="Genomic_DNA"/>
</dbReference>
<dbReference type="AlphaFoldDB" id="A0A191VAV5"/>